<dbReference type="GO" id="GO:0017057">
    <property type="term" value="F:6-phosphogluconolactonase activity"/>
    <property type="evidence" value="ECO:0007669"/>
    <property type="project" value="UniProtKB-UniRule"/>
</dbReference>
<comment type="function">
    <text evidence="2 7">Hydrolysis of 6-phosphogluconolactone to 6-phosphogluconate.</text>
</comment>
<comment type="caution">
    <text evidence="9">The sequence shown here is derived from an EMBL/GenBank/DDBJ whole genome shotgun (WGS) entry which is preliminary data.</text>
</comment>
<evidence type="ECO:0000256" key="6">
    <source>
        <dbReference type="ARBA" id="ARBA00020337"/>
    </source>
</evidence>
<dbReference type="AlphaFoldDB" id="A0A941F7U5"/>
<dbReference type="Proteomes" id="UP000679220">
    <property type="component" value="Unassembled WGS sequence"/>
</dbReference>
<dbReference type="NCBIfam" id="TIGR01198">
    <property type="entry name" value="pgl"/>
    <property type="match status" value="1"/>
</dbReference>
<dbReference type="SUPFAM" id="SSF100950">
    <property type="entry name" value="NagB/RpiA/CoA transferase-like"/>
    <property type="match status" value="1"/>
</dbReference>
<dbReference type="InterPro" id="IPR037171">
    <property type="entry name" value="NagB/RpiA_transferase-like"/>
</dbReference>
<evidence type="ECO:0000256" key="3">
    <source>
        <dbReference type="ARBA" id="ARBA00004961"/>
    </source>
</evidence>
<reference evidence="9" key="2">
    <citation type="submission" date="2021-04" db="EMBL/GenBank/DDBJ databases">
        <authorList>
            <person name="Zhang T."/>
            <person name="Zhang Y."/>
            <person name="Lu D."/>
            <person name="Zuo D."/>
            <person name="Du Z."/>
        </authorList>
    </citation>
    <scope>NUCLEOTIDE SEQUENCE</scope>
    <source>
        <strain evidence="9">JR1</strain>
    </source>
</reference>
<dbReference type="InterPro" id="IPR039104">
    <property type="entry name" value="6PGL"/>
</dbReference>
<evidence type="ECO:0000313" key="9">
    <source>
        <dbReference type="EMBL" id="MBR8538089.1"/>
    </source>
</evidence>
<dbReference type="RefSeq" id="WP_212193113.1">
    <property type="nucleotide sequence ID" value="NZ_JAGTAR010000049.1"/>
</dbReference>
<evidence type="ECO:0000256" key="2">
    <source>
        <dbReference type="ARBA" id="ARBA00002681"/>
    </source>
</evidence>
<keyword evidence="10" id="KW-1185">Reference proteome</keyword>
<dbReference type="PANTHER" id="PTHR11054:SF0">
    <property type="entry name" value="6-PHOSPHOGLUCONOLACTONASE"/>
    <property type="match status" value="1"/>
</dbReference>
<comment type="pathway">
    <text evidence="3 7">Carbohydrate degradation; pentose phosphate pathway; D-ribulose 5-phosphate from D-glucose 6-phosphate (oxidative stage): step 2/3.</text>
</comment>
<dbReference type="GO" id="GO:0005975">
    <property type="term" value="P:carbohydrate metabolic process"/>
    <property type="evidence" value="ECO:0007669"/>
    <property type="project" value="UniProtKB-UniRule"/>
</dbReference>
<dbReference type="EMBL" id="JAGTAR010000049">
    <property type="protein sequence ID" value="MBR8538089.1"/>
    <property type="molecule type" value="Genomic_DNA"/>
</dbReference>
<dbReference type="Pfam" id="PF01182">
    <property type="entry name" value="Glucosamine_iso"/>
    <property type="match status" value="1"/>
</dbReference>
<dbReference type="GO" id="GO:0006098">
    <property type="term" value="P:pentose-phosphate shunt"/>
    <property type="evidence" value="ECO:0007669"/>
    <property type="project" value="InterPro"/>
</dbReference>
<dbReference type="EC" id="3.1.1.31" evidence="5 7"/>
<dbReference type="PANTHER" id="PTHR11054">
    <property type="entry name" value="6-PHOSPHOGLUCONOLACTONASE"/>
    <property type="match status" value="1"/>
</dbReference>
<accession>A0A941F7U5</accession>
<evidence type="ECO:0000256" key="5">
    <source>
        <dbReference type="ARBA" id="ARBA00013198"/>
    </source>
</evidence>
<name>A0A941F7U5_9BACT</name>
<dbReference type="Gene3D" id="3.40.50.1360">
    <property type="match status" value="1"/>
</dbReference>
<dbReference type="InterPro" id="IPR006148">
    <property type="entry name" value="Glc/Gal-6P_isomerase"/>
</dbReference>
<proteinExistence type="inferred from homology"/>
<evidence type="ECO:0000256" key="7">
    <source>
        <dbReference type="RuleBase" id="RU365095"/>
    </source>
</evidence>
<dbReference type="InterPro" id="IPR005900">
    <property type="entry name" value="6-phosphogluconolactonase_DevB"/>
</dbReference>
<sequence>MHKIFESKQDIGRYLGDHLLNITQDKGDVYIALSGGSTPKAIFELLAKEYAKSIDWSKIVFFWGDERCVPPTDSESNFRMTREHLFDHVDTRAINIFRVKGELEPEEAAEDYIETIAEQVPVVNGLPQFDIMLLGMGDDGHTASIFPHQIKLWKSNNICELAQHPDSGQFRVTLTGNVINNSKQVFFLVTGENKAEKVDEIFNKKGNYKQYPAALVDSTKTEWLLDKAAASLLK</sequence>
<evidence type="ECO:0000313" key="10">
    <source>
        <dbReference type="Proteomes" id="UP000679220"/>
    </source>
</evidence>
<gene>
    <name evidence="7 9" type="primary">pgl</name>
    <name evidence="9" type="ORF">KDU71_21140</name>
</gene>
<comment type="catalytic activity">
    <reaction evidence="1 7">
        <text>6-phospho-D-glucono-1,5-lactone + H2O = 6-phospho-D-gluconate + H(+)</text>
        <dbReference type="Rhea" id="RHEA:12556"/>
        <dbReference type="ChEBI" id="CHEBI:15377"/>
        <dbReference type="ChEBI" id="CHEBI:15378"/>
        <dbReference type="ChEBI" id="CHEBI:57955"/>
        <dbReference type="ChEBI" id="CHEBI:58759"/>
        <dbReference type="EC" id="3.1.1.31"/>
    </reaction>
</comment>
<organism evidence="9 10">
    <name type="scientific">Carboxylicivirga sediminis</name>
    <dbReference type="NCBI Taxonomy" id="2006564"/>
    <lineage>
        <taxon>Bacteria</taxon>
        <taxon>Pseudomonadati</taxon>
        <taxon>Bacteroidota</taxon>
        <taxon>Bacteroidia</taxon>
        <taxon>Marinilabiliales</taxon>
        <taxon>Marinilabiliaceae</taxon>
        <taxon>Carboxylicivirga</taxon>
    </lineage>
</organism>
<reference evidence="9" key="1">
    <citation type="journal article" date="2018" name="Int. J. Syst. Evol. Microbiol.">
        <title>Carboxylicivirga sediminis sp. nov., isolated from coastal sediment.</title>
        <authorList>
            <person name="Wang F.Q."/>
            <person name="Ren L.H."/>
            <person name="Zou R.J."/>
            <person name="Sun Y.Z."/>
            <person name="Liu X.J."/>
            <person name="Jiang F."/>
            <person name="Liu L.J."/>
        </authorList>
    </citation>
    <scope>NUCLEOTIDE SEQUENCE</scope>
    <source>
        <strain evidence="9">JR1</strain>
    </source>
</reference>
<feature type="domain" description="Glucosamine/galactosamine-6-phosphate isomerase" evidence="8">
    <location>
        <begin position="10"/>
        <end position="221"/>
    </location>
</feature>
<evidence type="ECO:0000259" key="8">
    <source>
        <dbReference type="Pfam" id="PF01182"/>
    </source>
</evidence>
<evidence type="ECO:0000256" key="4">
    <source>
        <dbReference type="ARBA" id="ARBA00010662"/>
    </source>
</evidence>
<keyword evidence="7 9" id="KW-0378">Hydrolase</keyword>
<protein>
    <recommendedName>
        <fullName evidence="6 7">6-phosphogluconolactonase</fullName>
        <shortName evidence="7">6PGL</shortName>
        <ecNumber evidence="5 7">3.1.1.31</ecNumber>
    </recommendedName>
</protein>
<evidence type="ECO:0000256" key="1">
    <source>
        <dbReference type="ARBA" id="ARBA00000832"/>
    </source>
</evidence>
<comment type="similarity">
    <text evidence="4 7">Belongs to the glucosamine/galactosamine-6-phosphate isomerase family. 6-phosphogluconolactonase subfamily.</text>
</comment>
<dbReference type="CDD" id="cd01400">
    <property type="entry name" value="6PGL"/>
    <property type="match status" value="1"/>
</dbReference>